<comment type="caution">
    <text evidence="9">The sequence shown here is derived from an EMBL/GenBank/DDBJ whole genome shotgun (WGS) entry which is preliminary data.</text>
</comment>
<keyword evidence="4" id="KW-0238">DNA-binding</keyword>
<feature type="domain" description="RNA polymerase sigma-70 region 2" evidence="7">
    <location>
        <begin position="107"/>
        <end position="174"/>
    </location>
</feature>
<dbReference type="InterPro" id="IPR013324">
    <property type="entry name" value="RNA_pol_sigma_r3/r4-like"/>
</dbReference>
<dbReference type="AlphaFoldDB" id="A0A372IJW5"/>
<evidence type="ECO:0000256" key="5">
    <source>
        <dbReference type="ARBA" id="ARBA00023163"/>
    </source>
</evidence>
<dbReference type="PANTHER" id="PTHR43133">
    <property type="entry name" value="RNA POLYMERASE ECF-TYPE SIGMA FACTO"/>
    <property type="match status" value="1"/>
</dbReference>
<evidence type="ECO:0000256" key="2">
    <source>
        <dbReference type="ARBA" id="ARBA00023015"/>
    </source>
</evidence>
<dbReference type="InterPro" id="IPR014284">
    <property type="entry name" value="RNA_pol_sigma-70_dom"/>
</dbReference>
<sequence length="262" mass="29591">MIAEITQCSSSKAHNQATLGIHRSSDCRPSPRTRAGLRSQGDFRPQGKKQRELSARGLEGAAALISIGKIAWAKDDRDDDQNAASQMAGLSLSERKDSVTQRQILELYDAYNLSLYSYLRSLGVSADKAEDVIQETFLRLVHHLRDDREQENLRAWLYQVAHNLAMDIHRASNRSFSNTDWGEAIADEPVDPHSNPEWQYLQKEELKRVKAAIQQLTPQQRGSLLLRAEGLRYREIALVLGVSEQRAIHLVKRGLERLAEGL</sequence>
<accession>A0A372IJW5</accession>
<dbReference type="InterPro" id="IPR007627">
    <property type="entry name" value="RNA_pol_sigma70_r2"/>
</dbReference>
<comment type="similarity">
    <text evidence="1">Belongs to the sigma-70 factor family. ECF subfamily.</text>
</comment>
<dbReference type="GO" id="GO:0016987">
    <property type="term" value="F:sigma factor activity"/>
    <property type="evidence" value="ECO:0007669"/>
    <property type="project" value="UniProtKB-KW"/>
</dbReference>
<reference evidence="9 10" key="1">
    <citation type="submission" date="2018-08" db="EMBL/GenBank/DDBJ databases">
        <title>Acidipila sp. 4G-K13, an acidobacterium isolated from forest soil.</title>
        <authorList>
            <person name="Gao Z.-H."/>
            <person name="Qiu L.-H."/>
        </authorList>
    </citation>
    <scope>NUCLEOTIDE SEQUENCE [LARGE SCALE GENOMIC DNA]</scope>
    <source>
        <strain evidence="9 10">4G-K13</strain>
    </source>
</reference>
<dbReference type="GO" id="GO:0006352">
    <property type="term" value="P:DNA-templated transcription initiation"/>
    <property type="evidence" value="ECO:0007669"/>
    <property type="project" value="InterPro"/>
</dbReference>
<protein>
    <submittedName>
        <fullName evidence="9">RNA polymerase sigma factor</fullName>
    </submittedName>
</protein>
<proteinExistence type="inferred from homology"/>
<organism evidence="9 10">
    <name type="scientific">Paracidobacterium acidisoli</name>
    <dbReference type="NCBI Taxonomy" id="2303751"/>
    <lineage>
        <taxon>Bacteria</taxon>
        <taxon>Pseudomonadati</taxon>
        <taxon>Acidobacteriota</taxon>
        <taxon>Terriglobia</taxon>
        <taxon>Terriglobales</taxon>
        <taxon>Acidobacteriaceae</taxon>
        <taxon>Paracidobacterium</taxon>
    </lineage>
</organism>
<feature type="region of interest" description="Disordered" evidence="6">
    <location>
        <begin position="1"/>
        <end position="49"/>
    </location>
</feature>
<dbReference type="SUPFAM" id="SSF88659">
    <property type="entry name" value="Sigma3 and sigma4 domains of RNA polymerase sigma factors"/>
    <property type="match status" value="1"/>
</dbReference>
<evidence type="ECO:0000256" key="3">
    <source>
        <dbReference type="ARBA" id="ARBA00023082"/>
    </source>
</evidence>
<keyword evidence="10" id="KW-1185">Reference proteome</keyword>
<evidence type="ECO:0000313" key="10">
    <source>
        <dbReference type="Proteomes" id="UP000264702"/>
    </source>
</evidence>
<dbReference type="Pfam" id="PF08281">
    <property type="entry name" value="Sigma70_r4_2"/>
    <property type="match status" value="1"/>
</dbReference>
<dbReference type="InterPro" id="IPR013249">
    <property type="entry name" value="RNA_pol_sigma70_r4_t2"/>
</dbReference>
<dbReference type="Pfam" id="PF04542">
    <property type="entry name" value="Sigma70_r2"/>
    <property type="match status" value="1"/>
</dbReference>
<dbReference type="EMBL" id="QVQT01000007">
    <property type="protein sequence ID" value="RFU15197.1"/>
    <property type="molecule type" value="Genomic_DNA"/>
</dbReference>
<dbReference type="Proteomes" id="UP000264702">
    <property type="component" value="Unassembled WGS sequence"/>
</dbReference>
<keyword evidence="5" id="KW-0804">Transcription</keyword>
<keyword evidence="2" id="KW-0805">Transcription regulation</keyword>
<evidence type="ECO:0000313" key="9">
    <source>
        <dbReference type="EMBL" id="RFU15197.1"/>
    </source>
</evidence>
<feature type="domain" description="RNA polymerase sigma factor 70 region 4 type 2" evidence="8">
    <location>
        <begin position="208"/>
        <end position="258"/>
    </location>
</feature>
<dbReference type="NCBIfam" id="TIGR02937">
    <property type="entry name" value="sigma70-ECF"/>
    <property type="match status" value="1"/>
</dbReference>
<dbReference type="OrthoDB" id="121429at2"/>
<evidence type="ECO:0000259" key="8">
    <source>
        <dbReference type="Pfam" id="PF08281"/>
    </source>
</evidence>
<dbReference type="SUPFAM" id="SSF88946">
    <property type="entry name" value="Sigma2 domain of RNA polymerase sigma factors"/>
    <property type="match status" value="1"/>
</dbReference>
<dbReference type="GO" id="GO:0003677">
    <property type="term" value="F:DNA binding"/>
    <property type="evidence" value="ECO:0007669"/>
    <property type="project" value="UniProtKB-KW"/>
</dbReference>
<dbReference type="InterPro" id="IPR039425">
    <property type="entry name" value="RNA_pol_sigma-70-like"/>
</dbReference>
<evidence type="ECO:0000256" key="6">
    <source>
        <dbReference type="SAM" id="MobiDB-lite"/>
    </source>
</evidence>
<evidence type="ECO:0000256" key="1">
    <source>
        <dbReference type="ARBA" id="ARBA00010641"/>
    </source>
</evidence>
<keyword evidence="3" id="KW-0731">Sigma factor</keyword>
<feature type="compositionally biased region" description="Polar residues" evidence="6">
    <location>
        <begin position="1"/>
        <end position="18"/>
    </location>
</feature>
<gene>
    <name evidence="9" type="ORF">D0Y96_18880</name>
</gene>
<dbReference type="InterPro" id="IPR013325">
    <property type="entry name" value="RNA_pol_sigma_r2"/>
</dbReference>
<evidence type="ECO:0000256" key="4">
    <source>
        <dbReference type="ARBA" id="ARBA00023125"/>
    </source>
</evidence>
<dbReference type="RefSeq" id="WP_117303119.1">
    <property type="nucleotide sequence ID" value="NZ_QVQT02000007.1"/>
</dbReference>
<dbReference type="InterPro" id="IPR036388">
    <property type="entry name" value="WH-like_DNA-bd_sf"/>
</dbReference>
<dbReference type="Gene3D" id="1.10.1740.10">
    <property type="match status" value="1"/>
</dbReference>
<dbReference type="Gene3D" id="1.10.10.10">
    <property type="entry name" value="Winged helix-like DNA-binding domain superfamily/Winged helix DNA-binding domain"/>
    <property type="match status" value="1"/>
</dbReference>
<dbReference type="PANTHER" id="PTHR43133:SF8">
    <property type="entry name" value="RNA POLYMERASE SIGMA FACTOR HI_1459-RELATED"/>
    <property type="match status" value="1"/>
</dbReference>
<evidence type="ECO:0000259" key="7">
    <source>
        <dbReference type="Pfam" id="PF04542"/>
    </source>
</evidence>
<name>A0A372IJW5_9BACT</name>